<dbReference type="Gene3D" id="3.90.1490.10">
    <property type="entry name" value="putative n-type atp pyrophosphatase, domain 2"/>
    <property type="match status" value="1"/>
</dbReference>
<reference evidence="2" key="1">
    <citation type="submission" date="2022-06" db="EMBL/GenBank/DDBJ databases">
        <title>Aquibacillus sp. a new bacterium isolated from soil saline samples.</title>
        <authorList>
            <person name="Galisteo C."/>
            <person name="De La Haba R."/>
            <person name="Sanchez-Porro C."/>
            <person name="Ventosa A."/>
        </authorList>
    </citation>
    <scope>NUCLEOTIDE SEQUENCE</scope>
    <source>
        <strain evidence="2">3ASR75-11</strain>
    </source>
</reference>
<dbReference type="Gene3D" id="3.40.50.620">
    <property type="entry name" value="HUPs"/>
    <property type="match status" value="1"/>
</dbReference>
<evidence type="ECO:0000259" key="1">
    <source>
        <dbReference type="Pfam" id="PF01902"/>
    </source>
</evidence>
<keyword evidence="2" id="KW-0378">Hydrolase</keyword>
<dbReference type="SUPFAM" id="SSF52402">
    <property type="entry name" value="Adenine nucleotide alpha hydrolases-like"/>
    <property type="match status" value="1"/>
</dbReference>
<dbReference type="GO" id="GO:0016787">
    <property type="term" value="F:hydrolase activity"/>
    <property type="evidence" value="ECO:0007669"/>
    <property type="project" value="UniProtKB-KW"/>
</dbReference>
<dbReference type="EMBL" id="JAMQKB010000006">
    <property type="protein sequence ID" value="MDC3424475.1"/>
    <property type="molecule type" value="Genomic_DNA"/>
</dbReference>
<dbReference type="InterPro" id="IPR002761">
    <property type="entry name" value="Diphthami_syn_dom"/>
</dbReference>
<dbReference type="RefSeq" id="WP_272436280.1">
    <property type="nucleotide sequence ID" value="NZ_JAMQKB010000006.1"/>
</dbReference>
<evidence type="ECO:0000313" key="2">
    <source>
        <dbReference type="EMBL" id="MDC3424475.1"/>
    </source>
</evidence>
<organism evidence="2 3">
    <name type="scientific">Terrihalobacillus insolitus</name>
    <dbReference type="NCBI Taxonomy" id="2950438"/>
    <lineage>
        <taxon>Bacteria</taxon>
        <taxon>Bacillati</taxon>
        <taxon>Bacillota</taxon>
        <taxon>Bacilli</taxon>
        <taxon>Bacillales</taxon>
        <taxon>Bacillaceae</taxon>
        <taxon>Terrihalobacillus</taxon>
    </lineage>
</organism>
<dbReference type="CDD" id="cd01994">
    <property type="entry name" value="AANH_PF0828-like"/>
    <property type="match status" value="1"/>
</dbReference>
<name>A0A9X3WRL0_9BACI</name>
<sequence length="229" mass="25928">MTKTKIVVSFSGKDSTLALHDLMHSDEFEVDSLMATVTSGFDRTSIHGVREELLVAQANSIGLPLRIVRIPQKCSNEIYNEIMAEAMSKMKVDGINHIAFGDLFLEDIRDYRENMLKPTGVTPLFPLWGFNTDELLHRFLSLGYKTVITCVDLTKLSEEFSGKIIENGFMDQLPKEVDPCGEYGEYHSFVFEGPIFKSTINFTLGEKKVTPDMFTGKDRFCYTDLIPDE</sequence>
<dbReference type="AlphaFoldDB" id="A0A9X3WRL0"/>
<comment type="caution">
    <text evidence="2">The sequence shown here is derived from an EMBL/GenBank/DDBJ whole genome shotgun (WGS) entry which is preliminary data.</text>
</comment>
<dbReference type="InterPro" id="IPR014729">
    <property type="entry name" value="Rossmann-like_a/b/a_fold"/>
</dbReference>
<dbReference type="Proteomes" id="UP001145050">
    <property type="component" value="Unassembled WGS sequence"/>
</dbReference>
<keyword evidence="3" id="KW-1185">Reference proteome</keyword>
<proteinExistence type="predicted"/>
<dbReference type="Pfam" id="PF01902">
    <property type="entry name" value="Diphthami_syn_2"/>
    <property type="match status" value="1"/>
</dbReference>
<protein>
    <submittedName>
        <fullName evidence="2">Adenine nucleotide alpha hydrolase</fullName>
    </submittedName>
</protein>
<evidence type="ECO:0000313" key="3">
    <source>
        <dbReference type="Proteomes" id="UP001145050"/>
    </source>
</evidence>
<accession>A0A9X3WRL0</accession>
<gene>
    <name evidence="2" type="ORF">NC797_08125</name>
</gene>
<feature type="domain" description="Diphthamide synthase" evidence="1">
    <location>
        <begin position="6"/>
        <end position="208"/>
    </location>
</feature>